<dbReference type="Gene3D" id="2.60.40.10">
    <property type="entry name" value="Immunoglobulins"/>
    <property type="match status" value="1"/>
</dbReference>
<organism evidence="12 13">
    <name type="scientific">Elsinoe batatas</name>
    <dbReference type="NCBI Taxonomy" id="2601811"/>
    <lineage>
        <taxon>Eukaryota</taxon>
        <taxon>Fungi</taxon>
        <taxon>Dikarya</taxon>
        <taxon>Ascomycota</taxon>
        <taxon>Pezizomycotina</taxon>
        <taxon>Dothideomycetes</taxon>
        <taxon>Dothideomycetidae</taxon>
        <taxon>Myriangiales</taxon>
        <taxon>Elsinoaceae</taxon>
        <taxon>Elsinoe</taxon>
    </lineage>
</organism>
<sequence>MAHLDVESTLAALSTSEKLSLLAGTDFWHTKALPEHGIPALRTSDGPNGVRGTRFFNGVPASCFPCGTGLGATFNRDLLLQAGELMGVEAKAKGAHVLLGPTINMQRGPLGGRGFESFSEDPVLAGLCAASIVQGVQSQKVAATVKHFVCNDQEHERNKVNSIITERALREIYLLPFQIAIREARPLAVMTAYNKVNGTHASESKKLLQDILRGEWKWEGLVMSDWYGTYSTSESINAGLDLEMPGPTRWRGEAAALAEATDRLEATALDDRTRAVLKLINHCAESGVPENAQEKSNDTPESRKLLRQLAGESTVLLRNDKGVLPLKKDKKTLVIGKHAANTAYCGGGSAALRPTYTVSPLAGIQSKLAEGEVTFCDGPAYHDELPDIAPLMYTSSDASKRGFLMEAYNDSPDVADRQALDSLELDSFDMLLLDYKLPTMNALWYADMEGWIVAEEDGELEIGLSVFGTAKVSVDGQVVLDQTEHQRPGSSFFGLGTAEDRCTVPVKAGRTYHVVVNFASAPTTKLRHTGVNFGGGALKVGGAFKVDTKAQIKKAAELAGQHEQVVLCIGLDKYLESEGFDRPHMKLPPQLDELAHAVLDANPETVVVSQSGTPVEMPWLSKASTLVHAWFAGNETGNGIADVLFGDINPSGKLPLTFPVKDEDTPTFFNYRSEAGRVLYGEDVYIGYRWYDGLRREVNFPFGWGLSYTTFHISDVTAQVQGDRLHASAQIKNTGERQGARVVQLYVSHDSPSIRRPVKELKGFKKIDLEPSQTRKVDFDLFIKEACSFFDERRGQWKCEKGSYKVLVSDSSVTTGSPSASFEVKETFWWSGL</sequence>
<dbReference type="Pfam" id="PF01915">
    <property type="entry name" value="Glyco_hydro_3_C"/>
    <property type="match status" value="1"/>
</dbReference>
<keyword evidence="6" id="KW-0325">Glycoprotein</keyword>
<evidence type="ECO:0000256" key="5">
    <source>
        <dbReference type="ARBA" id="ARBA00023001"/>
    </source>
</evidence>
<dbReference type="UniPathway" id="UPA00696"/>
<dbReference type="InterPro" id="IPR037524">
    <property type="entry name" value="PA14/GLEYA"/>
</dbReference>
<evidence type="ECO:0000256" key="9">
    <source>
        <dbReference type="ARBA" id="ARBA00023326"/>
    </source>
</evidence>
<dbReference type="GO" id="GO:0030245">
    <property type="term" value="P:cellulose catabolic process"/>
    <property type="evidence" value="ECO:0007669"/>
    <property type="project" value="UniProtKB-UniPathway"/>
</dbReference>
<dbReference type="Pfam" id="PF14310">
    <property type="entry name" value="Fn3-like"/>
    <property type="match status" value="1"/>
</dbReference>
<comment type="pathway">
    <text evidence="2 10">Glycan metabolism; cellulose degradation.</text>
</comment>
<evidence type="ECO:0000313" key="13">
    <source>
        <dbReference type="Proteomes" id="UP000809789"/>
    </source>
</evidence>
<dbReference type="InterPro" id="IPR011658">
    <property type="entry name" value="PA14_dom"/>
</dbReference>
<keyword evidence="9 10" id="KW-0624">Polysaccharide degradation</keyword>
<dbReference type="Pfam" id="PF07691">
    <property type="entry name" value="PA14"/>
    <property type="match status" value="1"/>
</dbReference>
<dbReference type="EC" id="3.2.1.21" evidence="10"/>
<dbReference type="SMART" id="SM00758">
    <property type="entry name" value="PA14"/>
    <property type="match status" value="1"/>
</dbReference>
<dbReference type="PANTHER" id="PTHR42715">
    <property type="entry name" value="BETA-GLUCOSIDASE"/>
    <property type="match status" value="1"/>
</dbReference>
<dbReference type="GO" id="GO:0008422">
    <property type="term" value="F:beta-glucosidase activity"/>
    <property type="evidence" value="ECO:0007669"/>
    <property type="project" value="UniProtKB-EC"/>
</dbReference>
<evidence type="ECO:0000256" key="4">
    <source>
        <dbReference type="ARBA" id="ARBA00022801"/>
    </source>
</evidence>
<dbReference type="SUPFAM" id="SSF51445">
    <property type="entry name" value="(Trans)glycosidases"/>
    <property type="match status" value="1"/>
</dbReference>
<comment type="similarity">
    <text evidence="3 10">Belongs to the glycosyl hydrolase 3 family.</text>
</comment>
<dbReference type="OrthoDB" id="47059at2759"/>
<dbReference type="Gene3D" id="3.20.20.300">
    <property type="entry name" value="Glycoside hydrolase, family 3, N-terminal domain"/>
    <property type="match status" value="1"/>
</dbReference>
<evidence type="ECO:0000256" key="2">
    <source>
        <dbReference type="ARBA" id="ARBA00004987"/>
    </source>
</evidence>
<evidence type="ECO:0000256" key="3">
    <source>
        <dbReference type="ARBA" id="ARBA00005336"/>
    </source>
</evidence>
<dbReference type="AlphaFoldDB" id="A0A8K0L6K9"/>
<feature type="domain" description="PA14" evidence="11">
    <location>
        <begin position="398"/>
        <end position="556"/>
    </location>
</feature>
<keyword evidence="7 10" id="KW-0119">Carbohydrate metabolism</keyword>
<dbReference type="SUPFAM" id="SSF52279">
    <property type="entry name" value="Beta-D-glucan exohydrolase, C-terminal domain"/>
    <property type="match status" value="1"/>
</dbReference>
<dbReference type="Proteomes" id="UP000809789">
    <property type="component" value="Unassembled WGS sequence"/>
</dbReference>
<dbReference type="InterPro" id="IPR036881">
    <property type="entry name" value="Glyco_hydro_3_C_sf"/>
</dbReference>
<dbReference type="InterPro" id="IPR036962">
    <property type="entry name" value="Glyco_hydro_3_N_sf"/>
</dbReference>
<dbReference type="InterPro" id="IPR019800">
    <property type="entry name" value="Glyco_hydro_3_AS"/>
</dbReference>
<dbReference type="Pfam" id="PF00933">
    <property type="entry name" value="Glyco_hydro_3"/>
    <property type="match status" value="1"/>
</dbReference>
<evidence type="ECO:0000256" key="8">
    <source>
        <dbReference type="ARBA" id="ARBA00023295"/>
    </source>
</evidence>
<comment type="caution">
    <text evidence="12">The sequence shown here is derived from an EMBL/GenBank/DDBJ whole genome shotgun (WGS) entry which is preliminary data.</text>
</comment>
<proteinExistence type="inferred from homology"/>
<dbReference type="PRINTS" id="PR00133">
    <property type="entry name" value="GLHYDRLASE3"/>
</dbReference>
<protein>
    <recommendedName>
        <fullName evidence="10">beta-glucosidase</fullName>
        <ecNumber evidence="10">3.2.1.21</ecNumber>
    </recommendedName>
</protein>
<evidence type="ECO:0000259" key="11">
    <source>
        <dbReference type="PROSITE" id="PS51820"/>
    </source>
</evidence>
<dbReference type="Gene3D" id="3.40.50.1700">
    <property type="entry name" value="Glycoside hydrolase family 3 C-terminal domain"/>
    <property type="match status" value="1"/>
</dbReference>
<evidence type="ECO:0000313" key="12">
    <source>
        <dbReference type="EMBL" id="KAG8630157.1"/>
    </source>
</evidence>
<keyword evidence="5" id="KW-0136">Cellulose degradation</keyword>
<evidence type="ECO:0000256" key="6">
    <source>
        <dbReference type="ARBA" id="ARBA00023180"/>
    </source>
</evidence>
<dbReference type="InterPro" id="IPR017853">
    <property type="entry name" value="GH"/>
</dbReference>
<keyword evidence="13" id="KW-1185">Reference proteome</keyword>
<keyword evidence="8 10" id="KW-0326">Glycosidase</keyword>
<name>A0A8K0L6K9_9PEZI</name>
<keyword evidence="4 10" id="KW-0378">Hydrolase</keyword>
<comment type="catalytic activity">
    <reaction evidence="1 10">
        <text>Hydrolysis of terminal, non-reducing beta-D-glucosyl residues with release of beta-D-glucose.</text>
        <dbReference type="EC" id="3.2.1.21"/>
    </reaction>
</comment>
<accession>A0A8K0L6K9</accession>
<evidence type="ECO:0000256" key="1">
    <source>
        <dbReference type="ARBA" id="ARBA00000448"/>
    </source>
</evidence>
<dbReference type="InterPro" id="IPR026891">
    <property type="entry name" value="Fn3-like"/>
</dbReference>
<dbReference type="PANTHER" id="PTHR42715:SF27">
    <property type="entry name" value="BETA-GLUCOSIDASE-RELATED"/>
    <property type="match status" value="1"/>
</dbReference>
<evidence type="ECO:0000256" key="10">
    <source>
        <dbReference type="RuleBase" id="RU361161"/>
    </source>
</evidence>
<dbReference type="FunFam" id="2.60.40.10:FF:000495">
    <property type="entry name" value="Periplasmic beta-glucosidase"/>
    <property type="match status" value="1"/>
</dbReference>
<dbReference type="InterPro" id="IPR050288">
    <property type="entry name" value="Cellulose_deg_GH3"/>
</dbReference>
<evidence type="ECO:0000256" key="7">
    <source>
        <dbReference type="ARBA" id="ARBA00023277"/>
    </source>
</evidence>
<reference evidence="12" key="1">
    <citation type="submission" date="2021-07" db="EMBL/GenBank/DDBJ databases">
        <title>Elsinoe batatas strain:CRI-CJ2 Genome sequencing and assembly.</title>
        <authorList>
            <person name="Huang L."/>
        </authorList>
    </citation>
    <scope>NUCLEOTIDE SEQUENCE</scope>
    <source>
        <strain evidence="12">CRI-CJ2</strain>
    </source>
</reference>
<dbReference type="FunFam" id="3.20.20.300:FF:000006">
    <property type="entry name" value="Beta-glucosidase H"/>
    <property type="match status" value="1"/>
</dbReference>
<dbReference type="InterPro" id="IPR013783">
    <property type="entry name" value="Ig-like_fold"/>
</dbReference>
<dbReference type="InterPro" id="IPR002772">
    <property type="entry name" value="Glyco_hydro_3_C"/>
</dbReference>
<dbReference type="PROSITE" id="PS51820">
    <property type="entry name" value="PA14"/>
    <property type="match status" value="1"/>
</dbReference>
<dbReference type="InterPro" id="IPR001764">
    <property type="entry name" value="Glyco_hydro_3_N"/>
</dbReference>
<dbReference type="Gene3D" id="2.60.120.260">
    <property type="entry name" value="Galactose-binding domain-like"/>
    <property type="match status" value="1"/>
</dbReference>
<dbReference type="EMBL" id="JAESVG020000002">
    <property type="protein sequence ID" value="KAG8630157.1"/>
    <property type="molecule type" value="Genomic_DNA"/>
</dbReference>
<gene>
    <name evidence="12" type="ORF">KVT40_001776</name>
</gene>
<dbReference type="PROSITE" id="PS00775">
    <property type="entry name" value="GLYCOSYL_HYDROL_F3"/>
    <property type="match status" value="1"/>
</dbReference>
<dbReference type="SMART" id="SM01217">
    <property type="entry name" value="Fn3_like"/>
    <property type="match status" value="1"/>
</dbReference>